<reference evidence="1 2" key="1">
    <citation type="submission" date="2018-02" db="EMBL/GenBank/DDBJ databases">
        <title>Complete genome of Nitrosopumilus ureaphilus PS0.</title>
        <authorList>
            <person name="Qin W."/>
            <person name="Zheng Y."/>
            <person name="Stahl D.A."/>
        </authorList>
    </citation>
    <scope>NUCLEOTIDE SEQUENCE [LARGE SCALE GENOMIC DNA]</scope>
    <source>
        <strain evidence="1 2">PS0</strain>
    </source>
</reference>
<keyword evidence="2" id="KW-1185">Reference proteome</keyword>
<proteinExistence type="predicted"/>
<organism evidence="1 2">
    <name type="scientific">Nitrosopumilus ureiphilus</name>
    <dbReference type="NCBI Taxonomy" id="1470067"/>
    <lineage>
        <taxon>Archaea</taxon>
        <taxon>Nitrososphaerota</taxon>
        <taxon>Nitrososphaeria</taxon>
        <taxon>Nitrosopumilales</taxon>
        <taxon>Nitrosopumilaceae</taxon>
        <taxon>Nitrosopumilus</taxon>
    </lineage>
</organism>
<protein>
    <submittedName>
        <fullName evidence="1">Uncharacterized protein</fullName>
    </submittedName>
</protein>
<dbReference type="GeneID" id="56068459"/>
<accession>A0A7D5REC7</accession>
<name>A0A7D5REC7_9ARCH</name>
<dbReference type="RefSeq" id="WP_179371256.1">
    <property type="nucleotide sequence ID" value="NZ_CP026995.1"/>
</dbReference>
<sequence>MNNPNTEKPIDFYGMWKGYTDSIYTYVEKAIPQYHQSITNLAQEYIEAWKNISCSSIDIQRSFATKKGISPNLSDATLKIAHDIEHQSKKIIDVQNKVAIASIDATKQTLSTMNTNSNEFAALNRNIIEIWPSLNPSRS</sequence>
<dbReference type="EMBL" id="CP026995">
    <property type="protein sequence ID" value="QLH07381.1"/>
    <property type="molecule type" value="Genomic_DNA"/>
</dbReference>
<evidence type="ECO:0000313" key="1">
    <source>
        <dbReference type="EMBL" id="QLH07381.1"/>
    </source>
</evidence>
<dbReference type="Proteomes" id="UP000509478">
    <property type="component" value="Chromosome"/>
</dbReference>
<dbReference type="AlphaFoldDB" id="A0A7D5REC7"/>
<evidence type="ECO:0000313" key="2">
    <source>
        <dbReference type="Proteomes" id="UP000509478"/>
    </source>
</evidence>
<dbReference type="KEGG" id="nue:C5F50_10100"/>
<dbReference type="OrthoDB" id="7075at2157"/>
<gene>
    <name evidence="1" type="ORF">C5F50_10100</name>
</gene>